<feature type="non-terminal residue" evidence="1">
    <location>
        <position position="1"/>
    </location>
</feature>
<protein>
    <recommendedName>
        <fullName evidence="2">Peptidase aspartic putative domain-containing protein</fullName>
    </recommendedName>
</protein>
<name>V5GET7_ANOGL</name>
<sequence length="181" mass="20515">INCGVGKPVLQKSKFGWIVSGSFNINIKNQQTFCNLSLDKTLENSIEKFWKVEECQIQNAKYSNEELLCEKIFCDTTIRDESGRFIVTLPMRGSVNDLGESEHSAIERFLALENKLEKDHDLKGQYTDFVNEYVALGHMSRISNDDLTSGEVAYYLPHHGVLKHSSSTTKLRVVFDASCKT</sequence>
<dbReference type="PANTHER" id="PTHR47331:SF5">
    <property type="entry name" value="RIBONUCLEASE H"/>
    <property type="match status" value="1"/>
</dbReference>
<organism evidence="1">
    <name type="scientific">Anoplophora glabripennis</name>
    <name type="common">Asian longhorn beetle</name>
    <name type="synonym">Anoplophora nobilis</name>
    <dbReference type="NCBI Taxonomy" id="217634"/>
    <lineage>
        <taxon>Eukaryota</taxon>
        <taxon>Metazoa</taxon>
        <taxon>Ecdysozoa</taxon>
        <taxon>Arthropoda</taxon>
        <taxon>Hexapoda</taxon>
        <taxon>Insecta</taxon>
        <taxon>Pterygota</taxon>
        <taxon>Neoptera</taxon>
        <taxon>Endopterygota</taxon>
        <taxon>Coleoptera</taxon>
        <taxon>Polyphaga</taxon>
        <taxon>Cucujiformia</taxon>
        <taxon>Chrysomeloidea</taxon>
        <taxon>Cerambycidae</taxon>
        <taxon>Lamiinae</taxon>
        <taxon>Lamiini</taxon>
        <taxon>Anoplophora</taxon>
    </lineage>
</organism>
<dbReference type="AlphaFoldDB" id="V5GET7"/>
<proteinExistence type="predicted"/>
<accession>V5GET7</accession>
<evidence type="ECO:0000313" key="1">
    <source>
        <dbReference type="EMBL" id="JAB60202.1"/>
    </source>
</evidence>
<dbReference type="PANTHER" id="PTHR47331">
    <property type="entry name" value="PHD-TYPE DOMAIN-CONTAINING PROTEIN"/>
    <property type="match status" value="1"/>
</dbReference>
<feature type="non-terminal residue" evidence="1">
    <location>
        <position position="181"/>
    </location>
</feature>
<evidence type="ECO:0008006" key="2">
    <source>
        <dbReference type="Google" id="ProtNLM"/>
    </source>
</evidence>
<reference evidence="1" key="1">
    <citation type="submission" date="2013-07" db="EMBL/GenBank/DDBJ databases">
        <title>Midgut Transcriptome Profiling of Anoplphora glabripennis, a Lignocellulose Degrading, Wood-Boring Cerambycid.</title>
        <authorList>
            <person name="Scully E.D."/>
            <person name="Hoover K."/>
            <person name="Carlson J.E."/>
            <person name="Tien M."/>
            <person name="Geib S.M."/>
        </authorList>
    </citation>
    <scope>NUCLEOTIDE SEQUENCE</scope>
</reference>
<dbReference type="EMBL" id="GALX01008264">
    <property type="protein sequence ID" value="JAB60202.1"/>
    <property type="molecule type" value="Transcribed_RNA"/>
</dbReference>